<reference evidence="4" key="2">
    <citation type="journal article" date="2020" name="mSystems">
        <title>Genome- and Community-Level Interaction Insights into Carbon Utilization and Element Cycling Functions of Hydrothermarchaeota in Hydrothermal Sediment.</title>
        <authorList>
            <person name="Zhou Z."/>
            <person name="Liu Y."/>
            <person name="Xu W."/>
            <person name="Pan J."/>
            <person name="Luo Z.H."/>
            <person name="Li M."/>
        </authorList>
    </citation>
    <scope>NUCLEOTIDE SEQUENCE [LARGE SCALE GENOMIC DNA]</scope>
    <source>
        <strain evidence="4">SpSt-640</strain>
    </source>
</reference>
<evidence type="ECO:0000313" key="5">
    <source>
        <dbReference type="Proteomes" id="UP000077096"/>
    </source>
</evidence>
<dbReference type="AlphaFoldDB" id="A0A172T2Y0"/>
<protein>
    <recommendedName>
        <fullName evidence="2">Antitoxin</fullName>
    </recommendedName>
</protein>
<dbReference type="KEGG" id="fng:JM64_04515"/>
<dbReference type="InterPro" id="IPR051405">
    <property type="entry name" value="phD/YefM_antitoxin"/>
</dbReference>
<dbReference type="InterPro" id="IPR036165">
    <property type="entry name" value="YefM-like_sf"/>
</dbReference>
<evidence type="ECO:0000313" key="3">
    <source>
        <dbReference type="EMBL" id="ANE41324.1"/>
    </source>
</evidence>
<evidence type="ECO:0000313" key="4">
    <source>
        <dbReference type="EMBL" id="HGQ77611.1"/>
    </source>
</evidence>
<comment type="similarity">
    <text evidence="1 2">Belongs to the phD/YefM antitoxin family.</text>
</comment>
<dbReference type="PANTHER" id="PTHR33713:SF10">
    <property type="entry name" value="ANTITOXIN YAFN"/>
    <property type="match status" value="1"/>
</dbReference>
<dbReference type="InterPro" id="IPR006442">
    <property type="entry name" value="Antitoxin_Phd/YefM"/>
</dbReference>
<comment type="function">
    <text evidence="2">Antitoxin component of a type II toxin-antitoxin (TA) system.</text>
</comment>
<proteinExistence type="inferred from homology"/>
<evidence type="ECO:0000256" key="1">
    <source>
        <dbReference type="ARBA" id="ARBA00009981"/>
    </source>
</evidence>
<dbReference type="EMBL" id="CP011393">
    <property type="protein sequence ID" value="ANE41324.1"/>
    <property type="molecule type" value="Genomic_DNA"/>
</dbReference>
<dbReference type="Pfam" id="PF02604">
    <property type="entry name" value="PhdYeFM_antitox"/>
    <property type="match status" value="1"/>
</dbReference>
<dbReference type="PANTHER" id="PTHR33713">
    <property type="entry name" value="ANTITOXIN YAFN-RELATED"/>
    <property type="match status" value="1"/>
</dbReference>
<evidence type="ECO:0000256" key="2">
    <source>
        <dbReference type="RuleBase" id="RU362080"/>
    </source>
</evidence>
<dbReference type="Gene3D" id="3.40.1620.10">
    <property type="entry name" value="YefM-like domain"/>
    <property type="match status" value="1"/>
</dbReference>
<organism evidence="3 5">
    <name type="scientific">Fervidobacterium pennivorans</name>
    <dbReference type="NCBI Taxonomy" id="93466"/>
    <lineage>
        <taxon>Bacteria</taxon>
        <taxon>Thermotogati</taxon>
        <taxon>Thermotogota</taxon>
        <taxon>Thermotogae</taxon>
        <taxon>Thermotogales</taxon>
        <taxon>Fervidobacteriaceae</taxon>
        <taxon>Fervidobacterium</taxon>
    </lineage>
</organism>
<dbReference type="Proteomes" id="UP000077096">
    <property type="component" value="Chromosome"/>
</dbReference>
<dbReference type="PATRIC" id="fig|93466.3.peg.964"/>
<reference evidence="3 5" key="1">
    <citation type="submission" date="2014-08" db="EMBL/GenBank/DDBJ databases">
        <title>Fervidobacterium pennivorans DYC genome.</title>
        <authorList>
            <person name="Wushke S."/>
        </authorList>
    </citation>
    <scope>NUCLEOTIDE SEQUENCE [LARGE SCALE GENOMIC DNA]</scope>
    <source>
        <strain evidence="3 5">DYC</strain>
    </source>
</reference>
<dbReference type="OrthoDB" id="48142at2"/>
<gene>
    <name evidence="4" type="ORF">ENU12_06885</name>
    <name evidence="3" type="ORF">JM64_04515</name>
</gene>
<dbReference type="SUPFAM" id="SSF143120">
    <property type="entry name" value="YefM-like"/>
    <property type="match status" value="1"/>
</dbReference>
<dbReference type="NCBIfam" id="TIGR01552">
    <property type="entry name" value="phd_fam"/>
    <property type="match status" value="1"/>
</dbReference>
<name>A0A172T2Y0_FERPE</name>
<accession>A0A172T2Y0</accession>
<sequence length="97" mass="11429">MRVKQDFYSLAEAKAKFSKVVDDALSKDIIITRNGKPAVVIISYEKYTKIMDFVDKVWELYLLDLGDPSLFKELKLEEIFEFEEIEDSEEQQKEEEV</sequence>
<dbReference type="EMBL" id="DTBH01000146">
    <property type="protein sequence ID" value="HGQ77611.1"/>
    <property type="molecule type" value="Genomic_DNA"/>
</dbReference>